<evidence type="ECO:0000313" key="2">
    <source>
        <dbReference type="EMBL" id="KAH3864605.1"/>
    </source>
</evidence>
<feature type="region of interest" description="Disordered" evidence="1">
    <location>
        <begin position="1"/>
        <end position="20"/>
    </location>
</feature>
<proteinExistence type="predicted"/>
<gene>
    <name evidence="2" type="ORF">DPMN_027627</name>
</gene>
<accession>A0A9D4LTB1</accession>
<organism evidence="2 3">
    <name type="scientific">Dreissena polymorpha</name>
    <name type="common">Zebra mussel</name>
    <name type="synonym">Mytilus polymorpha</name>
    <dbReference type="NCBI Taxonomy" id="45954"/>
    <lineage>
        <taxon>Eukaryota</taxon>
        <taxon>Metazoa</taxon>
        <taxon>Spiralia</taxon>
        <taxon>Lophotrochozoa</taxon>
        <taxon>Mollusca</taxon>
        <taxon>Bivalvia</taxon>
        <taxon>Autobranchia</taxon>
        <taxon>Heteroconchia</taxon>
        <taxon>Euheterodonta</taxon>
        <taxon>Imparidentia</taxon>
        <taxon>Neoheterodontei</taxon>
        <taxon>Myida</taxon>
        <taxon>Dreissenoidea</taxon>
        <taxon>Dreissenidae</taxon>
        <taxon>Dreissena</taxon>
    </lineage>
</organism>
<sequence length="74" mass="7522">MNRWSGVPGRSTGCLPDKKGLNPGTGEGWLYMCGGGGPPCQPGTRCGGGPRGGHTAGMEAVVCITRGCRIKCSQ</sequence>
<dbReference type="Proteomes" id="UP000828390">
    <property type="component" value="Unassembled WGS sequence"/>
</dbReference>
<keyword evidence="3" id="KW-1185">Reference proteome</keyword>
<comment type="caution">
    <text evidence="2">The sequence shown here is derived from an EMBL/GenBank/DDBJ whole genome shotgun (WGS) entry which is preliminary data.</text>
</comment>
<protein>
    <submittedName>
        <fullName evidence="2">Uncharacterized protein</fullName>
    </submittedName>
</protein>
<evidence type="ECO:0000313" key="3">
    <source>
        <dbReference type="Proteomes" id="UP000828390"/>
    </source>
</evidence>
<dbReference type="AlphaFoldDB" id="A0A9D4LTB1"/>
<reference evidence="2" key="1">
    <citation type="journal article" date="2019" name="bioRxiv">
        <title>The Genome of the Zebra Mussel, Dreissena polymorpha: A Resource for Invasive Species Research.</title>
        <authorList>
            <person name="McCartney M.A."/>
            <person name="Auch B."/>
            <person name="Kono T."/>
            <person name="Mallez S."/>
            <person name="Zhang Y."/>
            <person name="Obille A."/>
            <person name="Becker A."/>
            <person name="Abrahante J.E."/>
            <person name="Garbe J."/>
            <person name="Badalamenti J.P."/>
            <person name="Herman A."/>
            <person name="Mangelson H."/>
            <person name="Liachko I."/>
            <person name="Sullivan S."/>
            <person name="Sone E.D."/>
            <person name="Koren S."/>
            <person name="Silverstein K.A.T."/>
            <person name="Beckman K.B."/>
            <person name="Gohl D.M."/>
        </authorList>
    </citation>
    <scope>NUCLEOTIDE SEQUENCE</scope>
    <source>
        <strain evidence="2">Duluth1</strain>
        <tissue evidence="2">Whole animal</tissue>
    </source>
</reference>
<dbReference type="EMBL" id="JAIWYP010000002">
    <property type="protein sequence ID" value="KAH3864605.1"/>
    <property type="molecule type" value="Genomic_DNA"/>
</dbReference>
<name>A0A9D4LTB1_DREPO</name>
<evidence type="ECO:0000256" key="1">
    <source>
        <dbReference type="SAM" id="MobiDB-lite"/>
    </source>
</evidence>
<reference evidence="2" key="2">
    <citation type="submission" date="2020-11" db="EMBL/GenBank/DDBJ databases">
        <authorList>
            <person name="McCartney M.A."/>
            <person name="Auch B."/>
            <person name="Kono T."/>
            <person name="Mallez S."/>
            <person name="Becker A."/>
            <person name="Gohl D.M."/>
            <person name="Silverstein K.A.T."/>
            <person name="Koren S."/>
            <person name="Bechman K.B."/>
            <person name="Herman A."/>
            <person name="Abrahante J.E."/>
            <person name="Garbe J."/>
        </authorList>
    </citation>
    <scope>NUCLEOTIDE SEQUENCE</scope>
    <source>
        <strain evidence="2">Duluth1</strain>
        <tissue evidence="2">Whole animal</tissue>
    </source>
</reference>